<proteinExistence type="predicted"/>
<protein>
    <recommendedName>
        <fullName evidence="3">Class I SAM-dependent methyltransferase</fullName>
    </recommendedName>
</protein>
<dbReference type="Gene3D" id="3.40.50.150">
    <property type="entry name" value="Vaccinia Virus protein VP39"/>
    <property type="match status" value="1"/>
</dbReference>
<dbReference type="Proteomes" id="UP000229336">
    <property type="component" value="Unassembled WGS sequence"/>
</dbReference>
<evidence type="ECO:0000313" key="1">
    <source>
        <dbReference type="EMBL" id="PIZ60739.1"/>
    </source>
</evidence>
<sequence>MSFQVHVYNNSTYLLRYFRKVSLSDINHIVKIIISINNNIYGRYCGSFEDKLIQGLTYLESSRKFKHLSVAHLEIGVLFGGSCILKGLLLHHEHLENKHKVIALDPFSGYYGKTTDPNSGKPVDKKSFLKNIRIFNLNLKNFFLINHRSQDISKTLPALKKHRLVSLMIDGDHTYQGINNDFSVYGPLLEKGGYLIIDDFGDPSWPEVTKFAKEHILTLSSWTPLIHYDTTLVLIKN</sequence>
<dbReference type="InterPro" id="IPR029063">
    <property type="entry name" value="SAM-dependent_MTases_sf"/>
</dbReference>
<gene>
    <name evidence="1" type="ORF">COY20_00900</name>
</gene>
<reference evidence="2" key="1">
    <citation type="submission" date="2017-09" db="EMBL/GenBank/DDBJ databases">
        <title>Depth-based differentiation of microbial function through sediment-hosted aquifers and enrichment of novel symbionts in the deep terrestrial subsurface.</title>
        <authorList>
            <person name="Probst A.J."/>
            <person name="Ladd B."/>
            <person name="Jarett J.K."/>
            <person name="Geller-Mcgrath D.E."/>
            <person name="Sieber C.M.K."/>
            <person name="Emerson J.B."/>
            <person name="Anantharaman K."/>
            <person name="Thomas B.C."/>
            <person name="Malmstrom R."/>
            <person name="Stieglmeier M."/>
            <person name="Klingl A."/>
            <person name="Woyke T."/>
            <person name="Ryan C.M."/>
            <person name="Banfield J.F."/>
        </authorList>
    </citation>
    <scope>NUCLEOTIDE SEQUENCE [LARGE SCALE GENOMIC DNA]</scope>
</reference>
<evidence type="ECO:0000313" key="2">
    <source>
        <dbReference type="Proteomes" id="UP000229336"/>
    </source>
</evidence>
<dbReference type="AlphaFoldDB" id="A0A2M7TTW0"/>
<evidence type="ECO:0008006" key="3">
    <source>
        <dbReference type="Google" id="ProtNLM"/>
    </source>
</evidence>
<name>A0A2M7TTW0_9BACT</name>
<dbReference type="SUPFAM" id="SSF53335">
    <property type="entry name" value="S-adenosyl-L-methionine-dependent methyltransferases"/>
    <property type="match status" value="1"/>
</dbReference>
<dbReference type="EMBL" id="PFNX01000023">
    <property type="protein sequence ID" value="PIZ60739.1"/>
    <property type="molecule type" value="Genomic_DNA"/>
</dbReference>
<dbReference type="Pfam" id="PF13578">
    <property type="entry name" value="Methyltransf_24"/>
    <property type="match status" value="1"/>
</dbReference>
<organism evidence="1 2">
    <name type="scientific">Candidatus Shapirobacteria bacterium CG_4_10_14_0_2_um_filter_40_12</name>
    <dbReference type="NCBI Taxonomy" id="1974871"/>
    <lineage>
        <taxon>Bacteria</taxon>
        <taxon>Candidatus Shapironibacteriota</taxon>
    </lineage>
</organism>
<accession>A0A2M7TTW0</accession>
<comment type="caution">
    <text evidence="1">The sequence shown here is derived from an EMBL/GenBank/DDBJ whole genome shotgun (WGS) entry which is preliminary data.</text>
</comment>